<sequence length="95" mass="10256">MGKSVFLFATSTKMKRLFDKNPKKSPKPSPKHISPKISTNFAAKTLGFRAESDIGPDDERSNSGEDKELSAPEALASGTVVVGTDHRSDPTSKCF</sequence>
<accession>A0ACB6Z8J2</accession>
<gene>
    <name evidence="1" type="ORF">BDM02DRAFT_3119598</name>
</gene>
<name>A0ACB6Z8J2_THEGA</name>
<proteinExistence type="predicted"/>
<reference evidence="1" key="1">
    <citation type="submission" date="2019-10" db="EMBL/GenBank/DDBJ databases">
        <authorList>
            <consortium name="DOE Joint Genome Institute"/>
            <person name="Kuo A."/>
            <person name="Miyauchi S."/>
            <person name="Kiss E."/>
            <person name="Drula E."/>
            <person name="Kohler A."/>
            <person name="Sanchez-Garcia M."/>
            <person name="Andreopoulos B."/>
            <person name="Barry K.W."/>
            <person name="Bonito G."/>
            <person name="Buee M."/>
            <person name="Carver A."/>
            <person name="Chen C."/>
            <person name="Cichocki N."/>
            <person name="Clum A."/>
            <person name="Culley D."/>
            <person name="Crous P.W."/>
            <person name="Fauchery L."/>
            <person name="Girlanda M."/>
            <person name="Hayes R."/>
            <person name="Keri Z."/>
            <person name="Labutti K."/>
            <person name="Lipzen A."/>
            <person name="Lombard V."/>
            <person name="Magnuson J."/>
            <person name="Maillard F."/>
            <person name="Morin E."/>
            <person name="Murat C."/>
            <person name="Nolan M."/>
            <person name="Ohm R."/>
            <person name="Pangilinan J."/>
            <person name="Pereira M."/>
            <person name="Perotto S."/>
            <person name="Peter M."/>
            <person name="Riley R."/>
            <person name="Sitrit Y."/>
            <person name="Stielow B."/>
            <person name="Szollosi G."/>
            <person name="Zifcakova L."/>
            <person name="Stursova M."/>
            <person name="Spatafora J.W."/>
            <person name="Tedersoo L."/>
            <person name="Vaario L.-M."/>
            <person name="Yamada A."/>
            <person name="Yan M."/>
            <person name="Wang P."/>
            <person name="Xu J."/>
            <person name="Bruns T."/>
            <person name="Baldrian P."/>
            <person name="Vilgalys R."/>
            <person name="Henrissat B."/>
            <person name="Grigoriev I.V."/>
            <person name="Hibbett D."/>
            <person name="Nagy L.G."/>
            <person name="Martin F.M."/>
        </authorList>
    </citation>
    <scope>NUCLEOTIDE SEQUENCE</scope>
    <source>
        <strain evidence="1">P2</strain>
    </source>
</reference>
<organism evidence="1 2">
    <name type="scientific">Thelephora ganbajun</name>
    <name type="common">Ganba fungus</name>
    <dbReference type="NCBI Taxonomy" id="370292"/>
    <lineage>
        <taxon>Eukaryota</taxon>
        <taxon>Fungi</taxon>
        <taxon>Dikarya</taxon>
        <taxon>Basidiomycota</taxon>
        <taxon>Agaricomycotina</taxon>
        <taxon>Agaricomycetes</taxon>
        <taxon>Thelephorales</taxon>
        <taxon>Thelephoraceae</taxon>
        <taxon>Thelephora</taxon>
    </lineage>
</organism>
<evidence type="ECO:0000313" key="2">
    <source>
        <dbReference type="Proteomes" id="UP000886501"/>
    </source>
</evidence>
<comment type="caution">
    <text evidence="1">The sequence shown here is derived from an EMBL/GenBank/DDBJ whole genome shotgun (WGS) entry which is preliminary data.</text>
</comment>
<keyword evidence="2" id="KW-1185">Reference proteome</keyword>
<dbReference type="Proteomes" id="UP000886501">
    <property type="component" value="Unassembled WGS sequence"/>
</dbReference>
<dbReference type="EMBL" id="MU118076">
    <property type="protein sequence ID" value="KAF9645839.1"/>
    <property type="molecule type" value="Genomic_DNA"/>
</dbReference>
<reference evidence="1" key="2">
    <citation type="journal article" date="2020" name="Nat. Commun.">
        <title>Large-scale genome sequencing of mycorrhizal fungi provides insights into the early evolution of symbiotic traits.</title>
        <authorList>
            <person name="Miyauchi S."/>
            <person name="Kiss E."/>
            <person name="Kuo A."/>
            <person name="Drula E."/>
            <person name="Kohler A."/>
            <person name="Sanchez-Garcia M."/>
            <person name="Morin E."/>
            <person name="Andreopoulos B."/>
            <person name="Barry K.W."/>
            <person name="Bonito G."/>
            <person name="Buee M."/>
            <person name="Carver A."/>
            <person name="Chen C."/>
            <person name="Cichocki N."/>
            <person name="Clum A."/>
            <person name="Culley D."/>
            <person name="Crous P.W."/>
            <person name="Fauchery L."/>
            <person name="Girlanda M."/>
            <person name="Hayes R.D."/>
            <person name="Keri Z."/>
            <person name="LaButti K."/>
            <person name="Lipzen A."/>
            <person name="Lombard V."/>
            <person name="Magnuson J."/>
            <person name="Maillard F."/>
            <person name="Murat C."/>
            <person name="Nolan M."/>
            <person name="Ohm R.A."/>
            <person name="Pangilinan J."/>
            <person name="Pereira M.F."/>
            <person name="Perotto S."/>
            <person name="Peter M."/>
            <person name="Pfister S."/>
            <person name="Riley R."/>
            <person name="Sitrit Y."/>
            <person name="Stielow J.B."/>
            <person name="Szollosi G."/>
            <person name="Zifcakova L."/>
            <person name="Stursova M."/>
            <person name="Spatafora J.W."/>
            <person name="Tedersoo L."/>
            <person name="Vaario L.M."/>
            <person name="Yamada A."/>
            <person name="Yan M."/>
            <person name="Wang P."/>
            <person name="Xu J."/>
            <person name="Bruns T."/>
            <person name="Baldrian P."/>
            <person name="Vilgalys R."/>
            <person name="Dunand C."/>
            <person name="Henrissat B."/>
            <person name="Grigoriev I.V."/>
            <person name="Hibbett D."/>
            <person name="Nagy L.G."/>
            <person name="Martin F.M."/>
        </authorList>
    </citation>
    <scope>NUCLEOTIDE SEQUENCE</scope>
    <source>
        <strain evidence="1">P2</strain>
    </source>
</reference>
<protein>
    <submittedName>
        <fullName evidence="1">Uncharacterized protein</fullName>
    </submittedName>
</protein>
<evidence type="ECO:0000313" key="1">
    <source>
        <dbReference type="EMBL" id="KAF9645839.1"/>
    </source>
</evidence>